<protein>
    <submittedName>
        <fullName evidence="3">Acyl-CoA desaturase</fullName>
    </submittedName>
</protein>
<dbReference type="InterPro" id="IPR005804">
    <property type="entry name" value="FA_desaturase_dom"/>
</dbReference>
<dbReference type="PIRSF" id="PIRSF015921">
    <property type="entry name" value="FA_sphinglp_des"/>
    <property type="match status" value="1"/>
</dbReference>
<dbReference type="PANTHER" id="PTHR19353">
    <property type="entry name" value="FATTY ACID DESATURASE 2"/>
    <property type="match status" value="1"/>
</dbReference>
<accession>A0A5C6Z419</accession>
<dbReference type="PANTHER" id="PTHR19353:SF19">
    <property type="entry name" value="DELTA(5) FATTY ACID DESATURASE C-RELATED"/>
    <property type="match status" value="1"/>
</dbReference>
<proteinExistence type="predicted"/>
<name>A0A5C6Z419_9FLAO</name>
<dbReference type="RefSeq" id="WP_111843975.1">
    <property type="nucleotide sequence ID" value="NZ_UEGI01000003.1"/>
</dbReference>
<organism evidence="3 4">
    <name type="scientific">Aequorivita antarctica</name>
    <dbReference type="NCBI Taxonomy" id="153266"/>
    <lineage>
        <taxon>Bacteria</taxon>
        <taxon>Pseudomonadati</taxon>
        <taxon>Bacteroidota</taxon>
        <taxon>Flavobacteriia</taxon>
        <taxon>Flavobacteriales</taxon>
        <taxon>Flavobacteriaceae</taxon>
        <taxon>Aequorivita</taxon>
    </lineage>
</organism>
<feature type="transmembrane region" description="Helical" evidence="1">
    <location>
        <begin position="167"/>
        <end position="187"/>
    </location>
</feature>
<dbReference type="GO" id="GO:0008610">
    <property type="term" value="P:lipid biosynthetic process"/>
    <property type="evidence" value="ECO:0007669"/>
    <property type="project" value="UniProtKB-ARBA"/>
</dbReference>
<reference evidence="3 4" key="1">
    <citation type="submission" date="2019-08" db="EMBL/GenBank/DDBJ databases">
        <title>Genome of Aequorivita antarctica SW49 (type strain).</title>
        <authorList>
            <person name="Bowman J.P."/>
        </authorList>
    </citation>
    <scope>NUCLEOTIDE SEQUENCE [LARGE SCALE GENOMIC DNA]</scope>
    <source>
        <strain evidence="3 4">SW49</strain>
    </source>
</reference>
<dbReference type="GO" id="GO:0016717">
    <property type="term" value="F:oxidoreductase activity, acting on paired donors, with oxidation of a pair of donors resulting in the reduction of molecular oxygen to two molecules of water"/>
    <property type="evidence" value="ECO:0007669"/>
    <property type="project" value="TreeGrafter"/>
</dbReference>
<feature type="transmembrane region" description="Helical" evidence="1">
    <location>
        <begin position="234"/>
        <end position="256"/>
    </location>
</feature>
<keyword evidence="1" id="KW-0472">Membrane</keyword>
<keyword evidence="4" id="KW-1185">Reference proteome</keyword>
<keyword evidence="1" id="KW-1133">Transmembrane helix</keyword>
<dbReference type="InterPro" id="IPR012171">
    <property type="entry name" value="Fatty_acid_desaturase"/>
</dbReference>
<dbReference type="Proteomes" id="UP000321497">
    <property type="component" value="Unassembled WGS sequence"/>
</dbReference>
<comment type="caution">
    <text evidence="3">The sequence shown here is derived from an EMBL/GenBank/DDBJ whole genome shotgun (WGS) entry which is preliminary data.</text>
</comment>
<feature type="transmembrane region" description="Helical" evidence="1">
    <location>
        <begin position="53"/>
        <end position="79"/>
    </location>
</feature>
<evidence type="ECO:0000259" key="2">
    <source>
        <dbReference type="Pfam" id="PF00487"/>
    </source>
</evidence>
<dbReference type="OrthoDB" id="104711at2"/>
<dbReference type="AlphaFoldDB" id="A0A5C6Z419"/>
<gene>
    <name evidence="3" type="ORF">ESU54_03625</name>
</gene>
<feature type="domain" description="Fatty acid desaturase" evidence="2">
    <location>
        <begin position="69"/>
        <end position="342"/>
    </location>
</feature>
<sequence length="369" mass="42750">MSNSVHNPKFSRKKNATFSKTLRSRVNAYFKTNDISRNANANMVTKTVVMLSFFFVPIILLSTGLITSVWALFTAYLIAGLGMSGIGMGIMHDAIHGSYSRNKKVNTILGYTFNLIGANDAVWKVQHNVLHHSFTNIEHADDDINAPFFLRFSPHAKHYWLHRFQHIYIWFFYGISTISWITTKDFVRLTRYKNMGFFNKKHEFKKVLSSMIGWKLLYYTYALVLPLIMVPQAWWIILLAFFSMHFVTGLLVSTVFQVAHIMPENEFPLPNKEGDMSDDWYSHQFNTTTNFSPKSKFLSWMIGGLNYQVEHHILPDVCHVHYKKLTKIVAETAEEYGMEYHVKKNFGLAIVAHIKMLRLLGRKQTVVSQ</sequence>
<dbReference type="CDD" id="cd03506">
    <property type="entry name" value="Delta6-FADS-like"/>
    <property type="match status" value="1"/>
</dbReference>
<evidence type="ECO:0000256" key="1">
    <source>
        <dbReference type="SAM" id="Phobius"/>
    </source>
</evidence>
<dbReference type="GO" id="GO:0016020">
    <property type="term" value="C:membrane"/>
    <property type="evidence" value="ECO:0007669"/>
    <property type="project" value="TreeGrafter"/>
</dbReference>
<dbReference type="Pfam" id="PF00487">
    <property type="entry name" value="FA_desaturase"/>
    <property type="match status" value="1"/>
</dbReference>
<dbReference type="EMBL" id="VORT01000002">
    <property type="protein sequence ID" value="TXD74352.1"/>
    <property type="molecule type" value="Genomic_DNA"/>
</dbReference>
<evidence type="ECO:0000313" key="3">
    <source>
        <dbReference type="EMBL" id="TXD74352.1"/>
    </source>
</evidence>
<evidence type="ECO:0000313" key="4">
    <source>
        <dbReference type="Proteomes" id="UP000321497"/>
    </source>
</evidence>
<keyword evidence="1" id="KW-0812">Transmembrane</keyword>
<feature type="transmembrane region" description="Helical" evidence="1">
    <location>
        <begin position="207"/>
        <end position="228"/>
    </location>
</feature>